<dbReference type="InterPro" id="IPR000172">
    <property type="entry name" value="GMC_OxRdtase_N"/>
</dbReference>
<keyword evidence="4" id="KW-0274">FAD</keyword>
<evidence type="ECO:0000259" key="6">
    <source>
        <dbReference type="Pfam" id="PF00732"/>
    </source>
</evidence>
<evidence type="ECO:0000256" key="4">
    <source>
        <dbReference type="ARBA" id="ARBA00022827"/>
    </source>
</evidence>
<protein>
    <submittedName>
        <fullName evidence="8">GMC family oxidoreductase</fullName>
    </submittedName>
</protein>
<sequence>MSDADVIIIGSGMGGATTAAALARTGRRVLVLERGERLPDTPDARDPDAIFARGHYRPEETWLDGDDVPFSPGNYYNVGGNSKFYGAVLMRYRKADFSPVAHQGGTTPGWPIAYDEIEPFYQRAEALYQVRGQLGEDPTEPRHSGLYAHAPVPDEPDIKALRRRLKSVGLHPSSLPLGVDIDRWLAHGRTPWDAFPDTCGGKMDAESVGLATALKSQNVELMTGARARRLIVDAENRISGVEIEKDGQVRTLTASVVVLSAGAVQSAALLLASATERHPTGLANGSDQVGRNFMNHNCSAVLALHPLRRNRAIYQKTLAINDFYLSGGANGAPLGNIQLLGKISGPILASASPLPRPVASWIANRSVDLYAMSEDLPNPESRVTLKEGKIRLDWKRSNWETHLELVDMLRRKLRAAGYPIVLARPFDRQTPSHQCGTARMGNDPASSVVDTFCRSHDHPNLFIADASVLPTSAAVNPALTVAALALRAAEHIAQTELAA</sequence>
<dbReference type="Pfam" id="PF00732">
    <property type="entry name" value="GMC_oxred_N"/>
    <property type="match status" value="1"/>
</dbReference>
<reference evidence="8 9" key="1">
    <citation type="submission" date="2017-01" db="EMBL/GenBank/DDBJ databases">
        <title>The complete genome sequence of a sulfur-oxidizing marine bacterium Thioclava sp. 25B10_4T.</title>
        <authorList>
            <person name="Liu Y."/>
            <person name="Lai Q."/>
            <person name="Shao Z."/>
        </authorList>
    </citation>
    <scope>NUCLEOTIDE SEQUENCE [LARGE SCALE GENOMIC DNA]</scope>
    <source>
        <strain evidence="8 9">25B10_4</strain>
    </source>
</reference>
<evidence type="ECO:0000256" key="2">
    <source>
        <dbReference type="ARBA" id="ARBA00010790"/>
    </source>
</evidence>
<dbReference type="Pfam" id="PF13450">
    <property type="entry name" value="NAD_binding_8"/>
    <property type="match status" value="1"/>
</dbReference>
<dbReference type="InterPro" id="IPR007867">
    <property type="entry name" value="GMC_OxRtase_C"/>
</dbReference>
<feature type="domain" description="Glucose-methanol-choline oxidoreductase C-terminal" evidence="7">
    <location>
        <begin position="429"/>
        <end position="485"/>
    </location>
</feature>
<dbReference type="EMBL" id="CP019437">
    <property type="protein sequence ID" value="AQS49062.1"/>
    <property type="molecule type" value="Genomic_DNA"/>
</dbReference>
<dbReference type="Proteomes" id="UP000185622">
    <property type="component" value="Chromosome"/>
</dbReference>
<feature type="domain" description="Glucose-methanol-choline oxidoreductase N-terminal" evidence="6">
    <location>
        <begin position="78"/>
        <end position="297"/>
    </location>
</feature>
<dbReference type="Pfam" id="PF05199">
    <property type="entry name" value="GMC_oxred_C"/>
    <property type="match status" value="1"/>
</dbReference>
<accession>A0ABM6IK29</accession>
<evidence type="ECO:0000313" key="8">
    <source>
        <dbReference type="EMBL" id="AQS49062.1"/>
    </source>
</evidence>
<proteinExistence type="inferred from homology"/>
<keyword evidence="9" id="KW-1185">Reference proteome</keyword>
<organism evidence="8 9">
    <name type="scientific">Thioclava nitratireducens</name>
    <dbReference type="NCBI Taxonomy" id="1915078"/>
    <lineage>
        <taxon>Bacteria</taxon>
        <taxon>Pseudomonadati</taxon>
        <taxon>Pseudomonadota</taxon>
        <taxon>Alphaproteobacteria</taxon>
        <taxon>Rhodobacterales</taxon>
        <taxon>Paracoccaceae</taxon>
        <taxon>Thioclava</taxon>
    </lineage>
</organism>
<evidence type="ECO:0000256" key="3">
    <source>
        <dbReference type="ARBA" id="ARBA00022630"/>
    </source>
</evidence>
<comment type="similarity">
    <text evidence="2">Belongs to the GMC oxidoreductase family.</text>
</comment>
<dbReference type="PANTHER" id="PTHR42784:SF1">
    <property type="entry name" value="PYRANOSE 2-OXIDASE"/>
    <property type="match status" value="1"/>
</dbReference>
<evidence type="ECO:0000256" key="1">
    <source>
        <dbReference type="ARBA" id="ARBA00001974"/>
    </source>
</evidence>
<evidence type="ECO:0000313" key="9">
    <source>
        <dbReference type="Proteomes" id="UP000185622"/>
    </source>
</evidence>
<keyword evidence="3" id="KW-0285">Flavoprotein</keyword>
<evidence type="ECO:0000256" key="5">
    <source>
        <dbReference type="ARBA" id="ARBA00023002"/>
    </source>
</evidence>
<dbReference type="InterPro" id="IPR036188">
    <property type="entry name" value="FAD/NAD-bd_sf"/>
</dbReference>
<dbReference type="RefSeq" id="WP_075774237.1">
    <property type="nucleotide sequence ID" value="NZ_CP019437.1"/>
</dbReference>
<comment type="cofactor">
    <cofactor evidence="1">
        <name>FAD</name>
        <dbReference type="ChEBI" id="CHEBI:57692"/>
    </cofactor>
</comment>
<name>A0ABM6IK29_9RHOB</name>
<dbReference type="PANTHER" id="PTHR42784">
    <property type="entry name" value="PYRANOSE 2-OXIDASE"/>
    <property type="match status" value="1"/>
</dbReference>
<keyword evidence="5" id="KW-0560">Oxidoreductase</keyword>
<dbReference type="InterPro" id="IPR051473">
    <property type="entry name" value="P2Ox-like"/>
</dbReference>
<dbReference type="SUPFAM" id="SSF51905">
    <property type="entry name" value="FAD/NAD(P)-binding domain"/>
    <property type="match status" value="1"/>
</dbReference>
<gene>
    <name evidence="8" type="ORF">BMG03_15650</name>
</gene>
<evidence type="ECO:0000259" key="7">
    <source>
        <dbReference type="Pfam" id="PF05199"/>
    </source>
</evidence>
<dbReference type="Gene3D" id="3.50.50.60">
    <property type="entry name" value="FAD/NAD(P)-binding domain"/>
    <property type="match status" value="2"/>
</dbReference>